<evidence type="ECO:0000313" key="3">
    <source>
        <dbReference type="Proteomes" id="UP000271889"/>
    </source>
</evidence>
<evidence type="ECO:0000313" key="2">
    <source>
        <dbReference type="EMBL" id="VDK78968.1"/>
    </source>
</evidence>
<dbReference type="Gene3D" id="3.90.1300.10">
    <property type="entry name" value="Amidase signature (AS) domain"/>
    <property type="match status" value="1"/>
</dbReference>
<feature type="domain" description="Amidase" evidence="1">
    <location>
        <begin position="48"/>
        <end position="130"/>
    </location>
</feature>
<accession>A0A3P6UIL1</accession>
<dbReference type="OrthoDB" id="5861190at2759"/>
<dbReference type="Pfam" id="PF01425">
    <property type="entry name" value="Amidase"/>
    <property type="match status" value="1"/>
</dbReference>
<dbReference type="InterPro" id="IPR023631">
    <property type="entry name" value="Amidase_dom"/>
</dbReference>
<reference evidence="2 3" key="1">
    <citation type="submission" date="2018-11" db="EMBL/GenBank/DDBJ databases">
        <authorList>
            <consortium name="Pathogen Informatics"/>
        </authorList>
    </citation>
    <scope>NUCLEOTIDE SEQUENCE [LARGE SCALE GENOMIC DNA]</scope>
</reference>
<dbReference type="InterPro" id="IPR036928">
    <property type="entry name" value="AS_sf"/>
</dbReference>
<protein>
    <recommendedName>
        <fullName evidence="1">Amidase domain-containing protein</fullName>
    </recommendedName>
</protein>
<keyword evidence="3" id="KW-1185">Reference proteome</keyword>
<dbReference type="PANTHER" id="PTHR43372:SF4">
    <property type="entry name" value="FATTY-ACID AMIDE HYDROLASE 2"/>
    <property type="match status" value="1"/>
</dbReference>
<organism evidence="2 3">
    <name type="scientific">Cylicostephanus goldi</name>
    <name type="common">Nematode worm</name>
    <dbReference type="NCBI Taxonomy" id="71465"/>
    <lineage>
        <taxon>Eukaryota</taxon>
        <taxon>Metazoa</taxon>
        <taxon>Ecdysozoa</taxon>
        <taxon>Nematoda</taxon>
        <taxon>Chromadorea</taxon>
        <taxon>Rhabditida</taxon>
        <taxon>Rhabditina</taxon>
        <taxon>Rhabditomorpha</taxon>
        <taxon>Strongyloidea</taxon>
        <taxon>Strongylidae</taxon>
        <taxon>Cylicostephanus</taxon>
    </lineage>
</organism>
<name>A0A3P6UIL1_CYLGO</name>
<dbReference type="EMBL" id="UYRV01026256">
    <property type="protein sequence ID" value="VDK78968.1"/>
    <property type="molecule type" value="Genomic_DNA"/>
</dbReference>
<evidence type="ECO:0000259" key="1">
    <source>
        <dbReference type="Pfam" id="PF01425"/>
    </source>
</evidence>
<dbReference type="SUPFAM" id="SSF75304">
    <property type="entry name" value="Amidase signature (AS) enzymes"/>
    <property type="match status" value="1"/>
</dbReference>
<dbReference type="GO" id="GO:0012505">
    <property type="term" value="C:endomembrane system"/>
    <property type="evidence" value="ECO:0007669"/>
    <property type="project" value="TreeGrafter"/>
</dbReference>
<dbReference type="AlphaFoldDB" id="A0A3P6UIL1"/>
<sequence>MMTDMQIKIKIQFYLLCPFLDNIKSTCTSIYPSDRAELGVKKGLLFQVNEILNAVVVRIFDEAVKKAEEVDREIANMNDKQLAEYAKSRPLLGVPFTVKDTVKVEGQIITCGVYSQRDKRCTRSAEVIKR</sequence>
<proteinExistence type="predicted"/>
<gene>
    <name evidence="2" type="ORF">CGOC_LOCUS7517</name>
</gene>
<dbReference type="Proteomes" id="UP000271889">
    <property type="component" value="Unassembled WGS sequence"/>
</dbReference>
<dbReference type="PANTHER" id="PTHR43372">
    <property type="entry name" value="FATTY-ACID AMIDE HYDROLASE"/>
    <property type="match status" value="1"/>
</dbReference>
<dbReference type="InterPro" id="IPR052739">
    <property type="entry name" value="FAAH2"/>
</dbReference>